<dbReference type="InterPro" id="IPR006073">
    <property type="entry name" value="GTP-bd"/>
</dbReference>
<dbReference type="GO" id="GO:0019843">
    <property type="term" value="F:rRNA binding"/>
    <property type="evidence" value="ECO:0000318"/>
    <property type="project" value="GO_Central"/>
</dbReference>
<evidence type="ECO:0000256" key="2">
    <source>
        <dbReference type="ARBA" id="ARBA00022741"/>
    </source>
</evidence>
<dbReference type="Gene3D" id="3.40.50.300">
    <property type="entry name" value="P-loop containing nucleotide triphosphate hydrolases"/>
    <property type="match status" value="1"/>
</dbReference>
<evidence type="ECO:0000256" key="3">
    <source>
        <dbReference type="ARBA" id="ARBA00023134"/>
    </source>
</evidence>
<dbReference type="dictyBase" id="DDB_G0288609">
    <property type="gene designation" value="eral1"/>
</dbReference>
<dbReference type="FunCoup" id="Q54IP6">
    <property type="interactions" value="398"/>
</dbReference>
<evidence type="ECO:0000313" key="6">
    <source>
        <dbReference type="EMBL" id="EAL63136.1"/>
    </source>
</evidence>
<feature type="region of interest" description="G4" evidence="4">
    <location>
        <begin position="268"/>
        <end position="271"/>
    </location>
</feature>
<dbReference type="InterPro" id="IPR009019">
    <property type="entry name" value="KH_sf_prok-type"/>
</dbReference>
<dbReference type="NCBIfam" id="TIGR00231">
    <property type="entry name" value="small_GTP"/>
    <property type="match status" value="1"/>
</dbReference>
<dbReference type="InterPro" id="IPR005662">
    <property type="entry name" value="GTPase_Era-like"/>
</dbReference>
<dbReference type="GlyGen" id="Q54IP6">
    <property type="glycosylation" value="1 site"/>
</dbReference>
<feature type="region of interest" description="G3" evidence="4">
    <location>
        <begin position="168"/>
        <end position="171"/>
    </location>
</feature>
<dbReference type="Pfam" id="PF01926">
    <property type="entry name" value="MMR_HSR1"/>
    <property type="match status" value="1"/>
</dbReference>
<feature type="region of interest" description="G1" evidence="4">
    <location>
        <begin position="121"/>
        <end position="128"/>
    </location>
</feature>
<dbReference type="GO" id="GO:0000028">
    <property type="term" value="P:ribosomal small subunit assembly"/>
    <property type="evidence" value="ECO:0000318"/>
    <property type="project" value="GO_Central"/>
</dbReference>
<dbReference type="PANTHER" id="PTHR42698">
    <property type="entry name" value="GTPASE ERA"/>
    <property type="match status" value="1"/>
</dbReference>
<dbReference type="EMBL" id="AAFI02000118">
    <property type="protein sequence ID" value="EAL63136.1"/>
    <property type="molecule type" value="Genomic_DNA"/>
</dbReference>
<proteinExistence type="inferred from homology"/>
<dbReference type="CDD" id="cd04163">
    <property type="entry name" value="Era"/>
    <property type="match status" value="1"/>
</dbReference>
<protein>
    <recommendedName>
        <fullName evidence="5">Era-type G domain-containing protein</fullName>
    </recommendedName>
</protein>
<feature type="domain" description="Era-type G" evidence="5">
    <location>
        <begin position="113"/>
        <end position="320"/>
    </location>
</feature>
<dbReference type="InterPro" id="IPR027417">
    <property type="entry name" value="P-loop_NTPase"/>
</dbReference>
<dbReference type="PANTHER" id="PTHR42698:SF1">
    <property type="entry name" value="GTPASE ERA, MITOCHONDRIAL"/>
    <property type="match status" value="1"/>
</dbReference>
<dbReference type="GeneID" id="8626714"/>
<keyword evidence="7" id="KW-1185">Reference proteome</keyword>
<dbReference type="STRING" id="44689.Q54IP6"/>
<dbReference type="GO" id="GO:0043024">
    <property type="term" value="F:ribosomal small subunit binding"/>
    <property type="evidence" value="ECO:0000318"/>
    <property type="project" value="GO_Central"/>
</dbReference>
<evidence type="ECO:0000259" key="5">
    <source>
        <dbReference type="PROSITE" id="PS51713"/>
    </source>
</evidence>
<sequence length="398" mass="45210">MIRNSNKILKVINENFLNKRNILKTDGIIINSGNNFKNICFYRDYSIMKRYGVNVNPIQHQINILEEQDKKIREERAQPIKRKRVVRSYNITPPDITEQSMQLETPIHNENAKTLNVAIIGAPNAGKSTLVNSIVGEKICAVSPTEHTTRDAVLGIYSKDDTQILFHDTPGIIKNFNRMAHVREFVNLAWGVVKEADIVLLVVDATNNNSSDTEFIVGKLEEQMLNLIKRMRMEQTNAKANAATASNEELGAIVNDSLDEKEFILVVNKVDLVKKKETLVQMISQLNEGNIFTDTFIVSATSNIRVEDLTNFLLTKAKPGQWEFTDKTSTNQSDFFRAEEIIKEKLYSKLRYEIPYSVVQSTIGWTNFKNGDLRIDHDFIVTKSSHKAFILGKNGSNN</sequence>
<name>Q54IP6_DICDI</name>
<keyword evidence="2 4" id="KW-0547">Nucleotide-binding</keyword>
<dbReference type="PaxDb" id="44689-DDB0219361"/>
<evidence type="ECO:0000256" key="1">
    <source>
        <dbReference type="ARBA" id="ARBA00007921"/>
    </source>
</evidence>
<dbReference type="PRINTS" id="PR00326">
    <property type="entry name" value="GTP1OBG"/>
</dbReference>
<accession>Q54IP6</accession>
<dbReference type="SUPFAM" id="SSF54814">
    <property type="entry name" value="Prokaryotic type KH domain (KH-domain type II)"/>
    <property type="match status" value="1"/>
</dbReference>
<dbReference type="AlphaFoldDB" id="Q54IP6"/>
<evidence type="ECO:0000313" key="7">
    <source>
        <dbReference type="Proteomes" id="UP000002195"/>
    </source>
</evidence>
<comment type="similarity">
    <text evidence="1 4">Belongs to the TRAFAC class TrmE-Era-EngA-EngB-Septin-like GTPase superfamily. Era GTPase family.</text>
</comment>
<dbReference type="InParanoid" id="Q54IP6"/>
<dbReference type="Gene3D" id="3.30.300.20">
    <property type="match status" value="1"/>
</dbReference>
<dbReference type="OMA" id="WAEVDVI"/>
<comment type="caution">
    <text evidence="6">The sequence shown here is derived from an EMBL/GenBank/DDBJ whole genome shotgun (WGS) entry which is preliminary data.</text>
</comment>
<dbReference type="Proteomes" id="UP000002195">
    <property type="component" value="Unassembled WGS sequence"/>
</dbReference>
<dbReference type="eggNOG" id="KOG1423">
    <property type="taxonomic scope" value="Eukaryota"/>
</dbReference>
<dbReference type="RefSeq" id="XP_636640.1">
    <property type="nucleotide sequence ID" value="XM_631548.1"/>
</dbReference>
<reference evidence="6 7" key="1">
    <citation type="journal article" date="2005" name="Nature">
        <title>The genome of the social amoeba Dictyostelium discoideum.</title>
        <authorList>
            <consortium name="The Dictyostelium discoideum Sequencing Consortium"/>
            <person name="Eichinger L."/>
            <person name="Pachebat J.A."/>
            <person name="Glockner G."/>
            <person name="Rajandream M.A."/>
            <person name="Sucgang R."/>
            <person name="Berriman M."/>
            <person name="Song J."/>
            <person name="Olsen R."/>
            <person name="Szafranski K."/>
            <person name="Xu Q."/>
            <person name="Tunggal B."/>
            <person name="Kummerfeld S."/>
            <person name="Madera M."/>
            <person name="Konfortov B.A."/>
            <person name="Rivero F."/>
            <person name="Bankier A.T."/>
            <person name="Lehmann R."/>
            <person name="Hamlin N."/>
            <person name="Davies R."/>
            <person name="Gaudet P."/>
            <person name="Fey P."/>
            <person name="Pilcher K."/>
            <person name="Chen G."/>
            <person name="Saunders D."/>
            <person name="Sodergren E."/>
            <person name="Davis P."/>
            <person name="Kerhornou A."/>
            <person name="Nie X."/>
            <person name="Hall N."/>
            <person name="Anjard C."/>
            <person name="Hemphill L."/>
            <person name="Bason N."/>
            <person name="Farbrother P."/>
            <person name="Desany B."/>
            <person name="Just E."/>
            <person name="Morio T."/>
            <person name="Rost R."/>
            <person name="Churcher C."/>
            <person name="Cooper J."/>
            <person name="Haydock S."/>
            <person name="van Driessche N."/>
            <person name="Cronin A."/>
            <person name="Goodhead I."/>
            <person name="Muzny D."/>
            <person name="Mourier T."/>
            <person name="Pain A."/>
            <person name="Lu M."/>
            <person name="Harper D."/>
            <person name="Lindsay R."/>
            <person name="Hauser H."/>
            <person name="James K."/>
            <person name="Quiles M."/>
            <person name="Madan Babu M."/>
            <person name="Saito T."/>
            <person name="Buchrieser C."/>
            <person name="Wardroper A."/>
            <person name="Felder M."/>
            <person name="Thangavelu M."/>
            <person name="Johnson D."/>
            <person name="Knights A."/>
            <person name="Loulseged H."/>
            <person name="Mungall K."/>
            <person name="Oliver K."/>
            <person name="Price C."/>
            <person name="Quail M.A."/>
            <person name="Urushihara H."/>
            <person name="Hernandez J."/>
            <person name="Rabbinowitsch E."/>
            <person name="Steffen D."/>
            <person name="Sanders M."/>
            <person name="Ma J."/>
            <person name="Kohara Y."/>
            <person name="Sharp S."/>
            <person name="Simmonds M."/>
            <person name="Spiegler S."/>
            <person name="Tivey A."/>
            <person name="Sugano S."/>
            <person name="White B."/>
            <person name="Walker D."/>
            <person name="Woodward J."/>
            <person name="Winckler T."/>
            <person name="Tanaka Y."/>
            <person name="Shaulsky G."/>
            <person name="Schleicher M."/>
            <person name="Weinstock G."/>
            <person name="Rosenthal A."/>
            <person name="Cox E.C."/>
            <person name="Chisholm R.L."/>
            <person name="Gibbs R."/>
            <person name="Loomis W.F."/>
            <person name="Platzer M."/>
            <person name="Kay R.R."/>
            <person name="Williams J."/>
            <person name="Dear P.H."/>
            <person name="Noegel A.A."/>
            <person name="Barrell B."/>
            <person name="Kuspa A."/>
        </authorList>
    </citation>
    <scope>NUCLEOTIDE SEQUENCE [LARGE SCALE GENOMIC DNA]</scope>
    <source>
        <strain evidence="6 7">AX4</strain>
    </source>
</reference>
<dbReference type="InterPro" id="IPR030388">
    <property type="entry name" value="G_ERA_dom"/>
</dbReference>
<gene>
    <name evidence="6" type="ORF">DDB_G0288609</name>
</gene>
<dbReference type="SUPFAM" id="SSF52540">
    <property type="entry name" value="P-loop containing nucleoside triphosphate hydrolases"/>
    <property type="match status" value="1"/>
</dbReference>
<dbReference type="KEGG" id="ddi:DDB_G0288609"/>
<organism evidence="6 7">
    <name type="scientific">Dictyostelium discoideum</name>
    <name type="common">Social amoeba</name>
    <dbReference type="NCBI Taxonomy" id="44689"/>
    <lineage>
        <taxon>Eukaryota</taxon>
        <taxon>Amoebozoa</taxon>
        <taxon>Evosea</taxon>
        <taxon>Eumycetozoa</taxon>
        <taxon>Dictyostelia</taxon>
        <taxon>Dictyosteliales</taxon>
        <taxon>Dictyosteliaceae</taxon>
        <taxon>Dictyostelium</taxon>
    </lineage>
</organism>
<dbReference type="GO" id="GO:0005525">
    <property type="term" value="F:GTP binding"/>
    <property type="evidence" value="ECO:0007669"/>
    <property type="project" value="UniProtKB-UniRule"/>
</dbReference>
<dbReference type="InterPro" id="IPR015946">
    <property type="entry name" value="KH_dom-like_a/b"/>
</dbReference>
<feature type="region of interest" description="G5" evidence="4">
    <location>
        <begin position="298"/>
        <end position="300"/>
    </location>
</feature>
<dbReference type="HOGENOM" id="CLU_038009_1_1_1"/>
<keyword evidence="3 4" id="KW-0342">GTP-binding</keyword>
<dbReference type="InterPro" id="IPR005225">
    <property type="entry name" value="Small_GTP-bd"/>
</dbReference>
<dbReference type="VEuPathDB" id="AmoebaDB:DDB_G0288609"/>
<evidence type="ECO:0000256" key="4">
    <source>
        <dbReference type="PROSITE-ProRule" id="PRU01050"/>
    </source>
</evidence>
<dbReference type="PhylomeDB" id="Q54IP6"/>
<dbReference type="PROSITE" id="PS51713">
    <property type="entry name" value="G_ERA"/>
    <property type="match status" value="1"/>
</dbReference>
<feature type="region of interest" description="G2" evidence="4">
    <location>
        <begin position="147"/>
        <end position="151"/>
    </location>
</feature>